<dbReference type="Pfam" id="PF00107">
    <property type="entry name" value="ADH_zinc_N"/>
    <property type="match status" value="1"/>
</dbReference>
<sequence length="345" mass="37236">MSLQNRAAWLMAKESPMFTVDSAPHTTPSVNEVVIKTKAIAINPADAIYLKSVMLLKDYPAILGCDVAGEVVEVHPSLAEDYSVGDRVIAQGGAAYRRDGTYCYSTFQEYVVVRAARMTKIPQHVAYEDAVVLPLGMVTALACLFMDQTLALPWPLEHGEKPGQGKTLLVWGASSSVGSCGVQLAVHAGYEVVGIASKRNHEMVKGLGATACFDQSDPNLVEDIVQSLKGKAVMGAYDAIHDDETLNTLCEILDKINDRRLIASISPGAEAKGTRGVKIVTNFAAIGVESDIPKLVWQWIHRAMENKTIKYMPRSEVVGKGLEDLQKAVELLGQGVSAKKLVVSI</sequence>
<dbReference type="Proteomes" id="UP001358417">
    <property type="component" value="Unassembled WGS sequence"/>
</dbReference>
<dbReference type="SUPFAM" id="SSF50129">
    <property type="entry name" value="GroES-like"/>
    <property type="match status" value="1"/>
</dbReference>
<dbReference type="AlphaFoldDB" id="A0AAV9N5I5"/>
<dbReference type="CDD" id="cd08249">
    <property type="entry name" value="enoyl_reductase_like"/>
    <property type="match status" value="1"/>
</dbReference>
<keyword evidence="5" id="KW-1185">Reference proteome</keyword>
<dbReference type="Gene3D" id="3.90.180.10">
    <property type="entry name" value="Medium-chain alcohol dehydrogenases, catalytic domain"/>
    <property type="match status" value="1"/>
</dbReference>
<dbReference type="SMART" id="SM00829">
    <property type="entry name" value="PKS_ER"/>
    <property type="match status" value="1"/>
</dbReference>
<organism evidence="4 5">
    <name type="scientific">Exophiala bonariae</name>
    <dbReference type="NCBI Taxonomy" id="1690606"/>
    <lineage>
        <taxon>Eukaryota</taxon>
        <taxon>Fungi</taxon>
        <taxon>Dikarya</taxon>
        <taxon>Ascomycota</taxon>
        <taxon>Pezizomycotina</taxon>
        <taxon>Eurotiomycetes</taxon>
        <taxon>Chaetothyriomycetidae</taxon>
        <taxon>Chaetothyriales</taxon>
        <taxon>Herpotrichiellaceae</taxon>
        <taxon>Exophiala</taxon>
    </lineage>
</organism>
<accession>A0AAV9N5I5</accession>
<dbReference type="PANTHER" id="PTHR45348:SF2">
    <property type="entry name" value="ZINC-TYPE ALCOHOL DEHYDROGENASE-LIKE PROTEIN C2E1P3.01"/>
    <property type="match status" value="1"/>
</dbReference>
<reference evidence="4 5" key="1">
    <citation type="submission" date="2023-08" db="EMBL/GenBank/DDBJ databases">
        <title>Black Yeasts Isolated from many extreme environments.</title>
        <authorList>
            <person name="Coleine C."/>
            <person name="Stajich J.E."/>
            <person name="Selbmann L."/>
        </authorList>
    </citation>
    <scope>NUCLEOTIDE SEQUENCE [LARGE SCALE GENOMIC DNA]</scope>
    <source>
        <strain evidence="4 5">CCFEE 5792</strain>
    </source>
</reference>
<evidence type="ECO:0000313" key="4">
    <source>
        <dbReference type="EMBL" id="KAK5048358.1"/>
    </source>
</evidence>
<protein>
    <recommendedName>
        <fullName evidence="3">Enoyl reductase (ER) domain-containing protein</fullName>
    </recommendedName>
</protein>
<evidence type="ECO:0000259" key="3">
    <source>
        <dbReference type="SMART" id="SM00829"/>
    </source>
</evidence>
<gene>
    <name evidence="4" type="ORF">LTR84_006028</name>
</gene>
<name>A0AAV9N5I5_9EURO</name>
<dbReference type="InterPro" id="IPR020843">
    <property type="entry name" value="ER"/>
</dbReference>
<dbReference type="GeneID" id="89974202"/>
<dbReference type="InterPro" id="IPR047122">
    <property type="entry name" value="Trans-enoyl_RdTase-like"/>
</dbReference>
<dbReference type="PANTHER" id="PTHR45348">
    <property type="entry name" value="HYPOTHETICAL OXIDOREDUCTASE (EUROFUNG)"/>
    <property type="match status" value="1"/>
</dbReference>
<comment type="similarity">
    <text evidence="1">Belongs to the zinc-containing alcohol dehydrogenase family.</text>
</comment>
<dbReference type="InterPro" id="IPR011032">
    <property type="entry name" value="GroES-like_sf"/>
</dbReference>
<dbReference type="InterPro" id="IPR036291">
    <property type="entry name" value="NAD(P)-bd_dom_sf"/>
</dbReference>
<dbReference type="Gene3D" id="3.40.50.720">
    <property type="entry name" value="NAD(P)-binding Rossmann-like Domain"/>
    <property type="match status" value="1"/>
</dbReference>
<dbReference type="SUPFAM" id="SSF51735">
    <property type="entry name" value="NAD(P)-binding Rossmann-fold domains"/>
    <property type="match status" value="1"/>
</dbReference>
<dbReference type="Pfam" id="PF08240">
    <property type="entry name" value="ADH_N"/>
    <property type="match status" value="1"/>
</dbReference>
<evidence type="ECO:0000313" key="5">
    <source>
        <dbReference type="Proteomes" id="UP001358417"/>
    </source>
</evidence>
<dbReference type="InterPro" id="IPR013154">
    <property type="entry name" value="ADH-like_N"/>
</dbReference>
<comment type="caution">
    <text evidence="4">The sequence shown here is derived from an EMBL/GenBank/DDBJ whole genome shotgun (WGS) entry which is preliminary data.</text>
</comment>
<evidence type="ECO:0000256" key="1">
    <source>
        <dbReference type="ARBA" id="ARBA00008072"/>
    </source>
</evidence>
<dbReference type="EMBL" id="JAVRRD010000022">
    <property type="protein sequence ID" value="KAK5048358.1"/>
    <property type="molecule type" value="Genomic_DNA"/>
</dbReference>
<feature type="domain" description="Enoyl reductase (ER)" evidence="3">
    <location>
        <begin position="12"/>
        <end position="343"/>
    </location>
</feature>
<evidence type="ECO:0000256" key="2">
    <source>
        <dbReference type="ARBA" id="ARBA00023002"/>
    </source>
</evidence>
<dbReference type="RefSeq" id="XP_064703816.1">
    <property type="nucleotide sequence ID" value="XM_064849592.1"/>
</dbReference>
<proteinExistence type="inferred from homology"/>
<dbReference type="GO" id="GO:0016651">
    <property type="term" value="F:oxidoreductase activity, acting on NAD(P)H"/>
    <property type="evidence" value="ECO:0007669"/>
    <property type="project" value="InterPro"/>
</dbReference>
<dbReference type="InterPro" id="IPR013149">
    <property type="entry name" value="ADH-like_C"/>
</dbReference>
<keyword evidence="2" id="KW-0560">Oxidoreductase</keyword>